<keyword evidence="2" id="KW-1185">Reference proteome</keyword>
<dbReference type="EMBL" id="JAWQEG010000206">
    <property type="protein sequence ID" value="KAK3893457.1"/>
    <property type="molecule type" value="Genomic_DNA"/>
</dbReference>
<name>A0AAE1GJ46_PETCI</name>
<comment type="caution">
    <text evidence="1">The sequence shown here is derived from an EMBL/GenBank/DDBJ whole genome shotgun (WGS) entry which is preliminary data.</text>
</comment>
<sequence>MPRAVPTLRRDVKEGSHVTITLATCESRMVQSVAVTFSSTIHSPLFKNISFRSPPSYNISSQVSSFLQCLLPVLFLPTVSPPSSPPSLSNFS</sequence>
<evidence type="ECO:0000313" key="1">
    <source>
        <dbReference type="EMBL" id="KAK3893457.1"/>
    </source>
</evidence>
<proteinExistence type="predicted"/>
<protein>
    <submittedName>
        <fullName evidence="1">Uncharacterized protein</fullName>
    </submittedName>
</protein>
<organism evidence="1 2">
    <name type="scientific">Petrolisthes cinctipes</name>
    <name type="common">Flat porcelain crab</name>
    <dbReference type="NCBI Taxonomy" id="88211"/>
    <lineage>
        <taxon>Eukaryota</taxon>
        <taxon>Metazoa</taxon>
        <taxon>Ecdysozoa</taxon>
        <taxon>Arthropoda</taxon>
        <taxon>Crustacea</taxon>
        <taxon>Multicrustacea</taxon>
        <taxon>Malacostraca</taxon>
        <taxon>Eumalacostraca</taxon>
        <taxon>Eucarida</taxon>
        <taxon>Decapoda</taxon>
        <taxon>Pleocyemata</taxon>
        <taxon>Anomura</taxon>
        <taxon>Galatheoidea</taxon>
        <taxon>Porcellanidae</taxon>
        <taxon>Petrolisthes</taxon>
    </lineage>
</organism>
<gene>
    <name evidence="1" type="ORF">Pcinc_002720</name>
</gene>
<accession>A0AAE1GJ46</accession>
<dbReference type="AlphaFoldDB" id="A0AAE1GJ46"/>
<dbReference type="Proteomes" id="UP001286313">
    <property type="component" value="Unassembled WGS sequence"/>
</dbReference>
<evidence type="ECO:0000313" key="2">
    <source>
        <dbReference type="Proteomes" id="UP001286313"/>
    </source>
</evidence>
<reference evidence="1" key="1">
    <citation type="submission" date="2023-10" db="EMBL/GenBank/DDBJ databases">
        <title>Genome assemblies of two species of porcelain crab, Petrolisthes cinctipes and Petrolisthes manimaculis (Anomura: Porcellanidae).</title>
        <authorList>
            <person name="Angst P."/>
        </authorList>
    </citation>
    <scope>NUCLEOTIDE SEQUENCE</scope>
    <source>
        <strain evidence="1">PB745_01</strain>
        <tissue evidence="1">Gill</tissue>
    </source>
</reference>